<dbReference type="EMBL" id="UINC01094163">
    <property type="protein sequence ID" value="SVC49172.1"/>
    <property type="molecule type" value="Genomic_DNA"/>
</dbReference>
<accession>A0A382MP04</accession>
<protein>
    <submittedName>
        <fullName evidence="1">Uncharacterized protein</fullName>
    </submittedName>
</protein>
<sequence length="113" mass="13619">MHLTIDGKILTEWEEKKALDYIFEDISQRKFEERFGKKKTKGKGGRKADPNKEIREDYIRFYYSQYTRNDVGEQTKADASRFIHKKLEIKKPKDWQGNIYAPETIRKFLKKIK</sequence>
<dbReference type="AlphaFoldDB" id="A0A382MP04"/>
<proteinExistence type="predicted"/>
<name>A0A382MP04_9ZZZZ</name>
<gene>
    <name evidence="1" type="ORF">METZ01_LOCUS302026</name>
</gene>
<reference evidence="1" key="1">
    <citation type="submission" date="2018-05" db="EMBL/GenBank/DDBJ databases">
        <authorList>
            <person name="Lanie J.A."/>
            <person name="Ng W.-L."/>
            <person name="Kazmierczak K.M."/>
            <person name="Andrzejewski T.M."/>
            <person name="Davidsen T.M."/>
            <person name="Wayne K.J."/>
            <person name="Tettelin H."/>
            <person name="Glass J.I."/>
            <person name="Rusch D."/>
            <person name="Podicherti R."/>
            <person name="Tsui H.-C.T."/>
            <person name="Winkler M.E."/>
        </authorList>
    </citation>
    <scope>NUCLEOTIDE SEQUENCE</scope>
</reference>
<evidence type="ECO:0000313" key="1">
    <source>
        <dbReference type="EMBL" id="SVC49172.1"/>
    </source>
</evidence>
<organism evidence="1">
    <name type="scientific">marine metagenome</name>
    <dbReference type="NCBI Taxonomy" id="408172"/>
    <lineage>
        <taxon>unclassified sequences</taxon>
        <taxon>metagenomes</taxon>
        <taxon>ecological metagenomes</taxon>
    </lineage>
</organism>